<sequence length="73" mass="8306">MTKPLPDQHFILSACKALDEAISYVTFDQLEKAQEIMKETADTLLSASLYYEDSELYDTALQLYNLANVAVWN</sequence>
<protein>
    <recommendedName>
        <fullName evidence="3">HEPN domain-containing protein</fullName>
    </recommendedName>
</protein>
<name>A0ABW5R429_9BACL</name>
<dbReference type="Proteomes" id="UP001597493">
    <property type="component" value="Unassembled WGS sequence"/>
</dbReference>
<organism evidence="1 2">
    <name type="scientific">Paenibacillus thailandensis</name>
    <dbReference type="NCBI Taxonomy" id="393250"/>
    <lineage>
        <taxon>Bacteria</taxon>
        <taxon>Bacillati</taxon>
        <taxon>Bacillota</taxon>
        <taxon>Bacilli</taxon>
        <taxon>Bacillales</taxon>
        <taxon>Paenibacillaceae</taxon>
        <taxon>Paenibacillus</taxon>
    </lineage>
</organism>
<evidence type="ECO:0000313" key="2">
    <source>
        <dbReference type="Proteomes" id="UP001597493"/>
    </source>
</evidence>
<evidence type="ECO:0008006" key="3">
    <source>
        <dbReference type="Google" id="ProtNLM"/>
    </source>
</evidence>
<keyword evidence="2" id="KW-1185">Reference proteome</keyword>
<dbReference type="EMBL" id="JBHUMY010000041">
    <property type="protein sequence ID" value="MFD2663262.1"/>
    <property type="molecule type" value="Genomic_DNA"/>
</dbReference>
<proteinExistence type="predicted"/>
<comment type="caution">
    <text evidence="1">The sequence shown here is derived from an EMBL/GenBank/DDBJ whole genome shotgun (WGS) entry which is preliminary data.</text>
</comment>
<gene>
    <name evidence="1" type="ORF">ACFSW5_23780</name>
</gene>
<dbReference type="RefSeq" id="WP_379278956.1">
    <property type="nucleotide sequence ID" value="NZ_JBHUGT010000028.1"/>
</dbReference>
<evidence type="ECO:0000313" key="1">
    <source>
        <dbReference type="EMBL" id="MFD2663262.1"/>
    </source>
</evidence>
<accession>A0ABW5R429</accession>
<reference evidence="2" key="1">
    <citation type="journal article" date="2019" name="Int. J. Syst. Evol. Microbiol.">
        <title>The Global Catalogue of Microorganisms (GCM) 10K type strain sequencing project: providing services to taxonomists for standard genome sequencing and annotation.</title>
        <authorList>
            <consortium name="The Broad Institute Genomics Platform"/>
            <consortium name="The Broad Institute Genome Sequencing Center for Infectious Disease"/>
            <person name="Wu L."/>
            <person name="Ma J."/>
        </authorList>
    </citation>
    <scope>NUCLEOTIDE SEQUENCE [LARGE SCALE GENOMIC DNA]</scope>
    <source>
        <strain evidence="2">TISTR 1827</strain>
    </source>
</reference>